<dbReference type="AlphaFoldDB" id="A0A2H3EFR0"/>
<name>A0A2H3EFR0_ARMGA</name>
<dbReference type="EMBL" id="KZ293647">
    <property type="protein sequence ID" value="PBK99987.1"/>
    <property type="molecule type" value="Genomic_DNA"/>
</dbReference>
<accession>A0A2H3EFR0</accession>
<evidence type="ECO:0000313" key="1">
    <source>
        <dbReference type="EMBL" id="PBK99987.1"/>
    </source>
</evidence>
<reference evidence="2" key="1">
    <citation type="journal article" date="2017" name="Nat. Ecol. Evol.">
        <title>Genome expansion and lineage-specific genetic innovations in the forest pathogenic fungi Armillaria.</title>
        <authorList>
            <person name="Sipos G."/>
            <person name="Prasanna A.N."/>
            <person name="Walter M.C."/>
            <person name="O'Connor E."/>
            <person name="Balint B."/>
            <person name="Krizsan K."/>
            <person name="Kiss B."/>
            <person name="Hess J."/>
            <person name="Varga T."/>
            <person name="Slot J."/>
            <person name="Riley R."/>
            <person name="Boka B."/>
            <person name="Rigling D."/>
            <person name="Barry K."/>
            <person name="Lee J."/>
            <person name="Mihaltcheva S."/>
            <person name="LaButti K."/>
            <person name="Lipzen A."/>
            <person name="Waldron R."/>
            <person name="Moloney N.M."/>
            <person name="Sperisen C."/>
            <person name="Kredics L."/>
            <person name="Vagvoelgyi C."/>
            <person name="Patrignani A."/>
            <person name="Fitzpatrick D."/>
            <person name="Nagy I."/>
            <person name="Doyle S."/>
            <person name="Anderson J.B."/>
            <person name="Grigoriev I.V."/>
            <person name="Gueldener U."/>
            <person name="Muensterkoetter M."/>
            <person name="Nagy L.G."/>
        </authorList>
    </citation>
    <scope>NUCLEOTIDE SEQUENCE [LARGE SCALE GENOMIC DNA]</scope>
    <source>
        <strain evidence="2">Ar21-2</strain>
    </source>
</reference>
<keyword evidence="2" id="KW-1185">Reference proteome</keyword>
<evidence type="ECO:0008006" key="3">
    <source>
        <dbReference type="Google" id="ProtNLM"/>
    </source>
</evidence>
<proteinExistence type="predicted"/>
<sequence>MNLLCISAFILIAPLACLLLGRALRQRLLRVQTCVNDMYELGSSRAPAEKIKGTAVVCGGSISGLLTARICHDHFENVLIVEPEGWLNSEDAKRVDSWNQENIRSRVMQYDSLQGVQVFAYSGFCKLFPGFESECKTSDINVCPGDFRTSTWGMWTMTPYAEYDGCLPKTMFASRRGLETLIRRLVLGGQYENIEQITGTVTGVSRSCSNPQYLDQVTIRTASGIRTVKASMVADCTGPACAGIKWLKREGFGIVADYPRGKLPLHELKIAYDQRIHYSTLHFHVPKEAGNRLLGLLTDYDDCGPIYNCTTDYTVDHRSIYAQRVEGNIVQVCCGAWGDVDLPQTLDEVKHYVRTMTTKKPIPDWFFSCLDILDEVQDSMTCSRVRVPPTTYVQFENAVNLPSNWVAIGDSVMRVNPVFGQGCTKALLGAVCLNTMLVGVKTTVALPRKFSQVFFQTQGAKIAPLWTGVKAGDYGYETTIPVPGERLSKGWFLRWYIRKLHILAFTDKQAGSSLWHVKMFLAPPIDNMQLGLILKIAWNFIRDPWA</sequence>
<dbReference type="OrthoDB" id="10051892at2759"/>
<dbReference type="InterPro" id="IPR036188">
    <property type="entry name" value="FAD/NAD-bd_sf"/>
</dbReference>
<dbReference type="Proteomes" id="UP000217790">
    <property type="component" value="Unassembled WGS sequence"/>
</dbReference>
<gene>
    <name evidence="1" type="ORF">ARMGADRAFT_526042</name>
</gene>
<dbReference type="SUPFAM" id="SSF51905">
    <property type="entry name" value="FAD/NAD(P)-binding domain"/>
    <property type="match status" value="1"/>
</dbReference>
<protein>
    <recommendedName>
        <fullName evidence="3">FAD/NAD(P)-binding domain-containing protein</fullName>
    </recommendedName>
</protein>
<dbReference type="InParanoid" id="A0A2H3EFR0"/>
<organism evidence="1 2">
    <name type="scientific">Armillaria gallica</name>
    <name type="common">Bulbous honey fungus</name>
    <name type="synonym">Armillaria bulbosa</name>
    <dbReference type="NCBI Taxonomy" id="47427"/>
    <lineage>
        <taxon>Eukaryota</taxon>
        <taxon>Fungi</taxon>
        <taxon>Dikarya</taxon>
        <taxon>Basidiomycota</taxon>
        <taxon>Agaricomycotina</taxon>
        <taxon>Agaricomycetes</taxon>
        <taxon>Agaricomycetidae</taxon>
        <taxon>Agaricales</taxon>
        <taxon>Marasmiineae</taxon>
        <taxon>Physalacriaceae</taxon>
        <taxon>Armillaria</taxon>
    </lineage>
</organism>
<evidence type="ECO:0000313" key="2">
    <source>
        <dbReference type="Proteomes" id="UP000217790"/>
    </source>
</evidence>
<dbReference type="OMA" id="SRQAWDI"/>